<reference evidence="6 7" key="1">
    <citation type="submission" date="2021-03" db="EMBL/GenBank/DDBJ databases">
        <authorList>
            <person name="Grouzdev D.S."/>
        </authorList>
    </citation>
    <scope>NUCLEOTIDE SEQUENCE [LARGE SCALE GENOMIC DNA]</scope>
    <source>
        <strain evidence="6 7">M50-1</strain>
    </source>
</reference>
<evidence type="ECO:0000256" key="1">
    <source>
        <dbReference type="ARBA" id="ARBA00037217"/>
    </source>
</evidence>
<organism evidence="6 7">
    <name type="scientific">Candidatus Chloroploca mongolica</name>
    <dbReference type="NCBI Taxonomy" id="2528176"/>
    <lineage>
        <taxon>Bacteria</taxon>
        <taxon>Bacillati</taxon>
        <taxon>Chloroflexota</taxon>
        <taxon>Chloroflexia</taxon>
        <taxon>Chloroflexales</taxon>
        <taxon>Chloroflexineae</taxon>
        <taxon>Oscillochloridaceae</taxon>
        <taxon>Candidatus Chloroploca</taxon>
    </lineage>
</organism>
<dbReference type="SUPFAM" id="SSF51905">
    <property type="entry name" value="FAD/NAD(P)-binding domain"/>
    <property type="match status" value="1"/>
</dbReference>
<proteinExistence type="predicted"/>
<protein>
    <recommendedName>
        <fullName evidence="3">Pyridine nucleotide-disulfide oxidoreductase domain-containing protein 2</fullName>
    </recommendedName>
</protein>
<comment type="caution">
    <text evidence="6">The sequence shown here is derived from an EMBL/GenBank/DDBJ whole genome shotgun (WGS) entry which is preliminary data.</text>
</comment>
<keyword evidence="4" id="KW-1133">Transmembrane helix</keyword>
<evidence type="ECO:0000259" key="5">
    <source>
        <dbReference type="Pfam" id="PF01593"/>
    </source>
</evidence>
<dbReference type="RefSeq" id="WP_135481772.1">
    <property type="nucleotide sequence ID" value="NZ_SIJK02000088.1"/>
</dbReference>
<dbReference type="InterPro" id="IPR018203">
    <property type="entry name" value="GDP_dissociation_inhibitor"/>
</dbReference>
<evidence type="ECO:0000256" key="4">
    <source>
        <dbReference type="SAM" id="Phobius"/>
    </source>
</evidence>
<keyword evidence="4" id="KW-0812">Transmembrane</keyword>
<dbReference type="PANTHER" id="PTHR10668:SF103">
    <property type="entry name" value="PYRIDINE NUCLEOTIDE-DISULFIDE OXIDOREDUCTASE DOMAIN-CONTAINING PROTEIN 2"/>
    <property type="match status" value="1"/>
</dbReference>
<evidence type="ECO:0000256" key="3">
    <source>
        <dbReference type="ARBA" id="ARBA00040298"/>
    </source>
</evidence>
<evidence type="ECO:0000313" key="7">
    <source>
        <dbReference type="Proteomes" id="UP001193081"/>
    </source>
</evidence>
<dbReference type="InterPro" id="IPR002937">
    <property type="entry name" value="Amino_oxidase"/>
</dbReference>
<feature type="domain" description="Amine oxidase" evidence="5">
    <location>
        <begin position="18"/>
        <end position="520"/>
    </location>
</feature>
<dbReference type="InterPro" id="IPR036188">
    <property type="entry name" value="FAD/NAD-bd_sf"/>
</dbReference>
<sequence>MAQQSDYDVIVVGGGHNGLTAAGYLAKAGKRVLVVERREIVGGAVCTEEVIPGYKIDVGSSAHIMIHLTPIVKDLELEHYGLEYIQMDPFAFFPLPDGSGSISFYRDTEKTIQSIASVSPRDAEAYRRFLTYWTPLNEAVFDVFLNPPSAARLFSTVGSATSKLPLADRNSFEVTRRLFTSYAQLINETFESEPMRAAMTWLAAQSGPPPDEIGAGDFFGWHAMMHTCGAAHPRGGSGELTQAMARSFKSAGGDLVLGAPVRRIIVKNGQVQGIETVDGQRYSAPIVVSNTHVLTTMLDLVGPEHLSSALVHRLRNIRVGNGFGMTVRCAAEELPDYLAAPSGGQPHESHHGLQLLCPSMDYVRRAYEDYLRGQPAHDPAVIAMTFSAIDPDVAPPGKHTVFLWAQYFPYALSDGRHWDDVREEAADSILEVLYRYAPNMRGKIIDRFIQSPLDLERRIGLLKGNVMHVEMSFDQMFFFRPLPELAEYRTPIKGLYLTGASTHPGGGVFGASGSNTARVVLRDARQRTWVPLAAGAGAGAGALAAGLWAASRIRRP</sequence>
<evidence type="ECO:0000256" key="2">
    <source>
        <dbReference type="ARBA" id="ARBA00038825"/>
    </source>
</evidence>
<feature type="transmembrane region" description="Helical" evidence="4">
    <location>
        <begin position="529"/>
        <end position="550"/>
    </location>
</feature>
<dbReference type="Proteomes" id="UP001193081">
    <property type="component" value="Unassembled WGS sequence"/>
</dbReference>
<gene>
    <name evidence="6" type="ORF">EYB53_023650</name>
</gene>
<evidence type="ECO:0000313" key="6">
    <source>
        <dbReference type="EMBL" id="MBP1468730.1"/>
    </source>
</evidence>
<comment type="subunit">
    <text evidence="2">Interacts with COX5B; this interaction may contribute to localize PYROXD2 to the inner face of the inner mitochondrial membrane.</text>
</comment>
<dbReference type="Gene3D" id="3.50.50.60">
    <property type="entry name" value="FAD/NAD(P)-binding domain"/>
    <property type="match status" value="2"/>
</dbReference>
<dbReference type="EMBL" id="SIJK02000088">
    <property type="protein sequence ID" value="MBP1468730.1"/>
    <property type="molecule type" value="Genomic_DNA"/>
</dbReference>
<dbReference type="PRINTS" id="PR00891">
    <property type="entry name" value="RABGDIREP"/>
</dbReference>
<comment type="function">
    <text evidence="1">Probable oxidoreductase that may play a role as regulator of mitochondrial function.</text>
</comment>
<dbReference type="PANTHER" id="PTHR10668">
    <property type="entry name" value="PHYTOENE DEHYDROGENASE"/>
    <property type="match status" value="1"/>
</dbReference>
<keyword evidence="4" id="KW-0472">Membrane</keyword>
<keyword evidence="7" id="KW-1185">Reference proteome</keyword>
<accession>A0ABS4DH21</accession>
<dbReference type="Pfam" id="PF01593">
    <property type="entry name" value="Amino_oxidase"/>
    <property type="match status" value="1"/>
</dbReference>
<name>A0ABS4DH21_9CHLR</name>